<organism evidence="7 8">
    <name type="scientific">Colletotrichum fioriniae PJ7</name>
    <dbReference type="NCBI Taxonomy" id="1445577"/>
    <lineage>
        <taxon>Eukaryota</taxon>
        <taxon>Fungi</taxon>
        <taxon>Dikarya</taxon>
        <taxon>Ascomycota</taxon>
        <taxon>Pezizomycotina</taxon>
        <taxon>Sordariomycetes</taxon>
        <taxon>Hypocreomycetidae</taxon>
        <taxon>Glomerellales</taxon>
        <taxon>Glomerellaceae</taxon>
        <taxon>Colletotrichum</taxon>
        <taxon>Colletotrichum acutatum species complex</taxon>
    </lineage>
</organism>
<evidence type="ECO:0000313" key="7">
    <source>
        <dbReference type="EMBL" id="EXF78617.1"/>
    </source>
</evidence>
<evidence type="ECO:0000256" key="1">
    <source>
        <dbReference type="ARBA" id="ARBA00004141"/>
    </source>
</evidence>
<dbReference type="Pfam" id="PF01284">
    <property type="entry name" value="MARVEL"/>
    <property type="match status" value="1"/>
</dbReference>
<dbReference type="HOGENOM" id="CLU_098356_0_0_1"/>
<dbReference type="GO" id="GO:0072659">
    <property type="term" value="P:protein localization to plasma membrane"/>
    <property type="evidence" value="ECO:0007669"/>
    <property type="project" value="TreeGrafter"/>
</dbReference>
<feature type="transmembrane region" description="Helical" evidence="5">
    <location>
        <begin position="40"/>
        <end position="59"/>
    </location>
</feature>
<evidence type="ECO:0000313" key="8">
    <source>
        <dbReference type="Proteomes" id="UP000020467"/>
    </source>
</evidence>
<dbReference type="GO" id="GO:0032126">
    <property type="term" value="C:eisosome"/>
    <property type="evidence" value="ECO:0007669"/>
    <property type="project" value="TreeGrafter"/>
</dbReference>
<evidence type="ECO:0000259" key="6">
    <source>
        <dbReference type="Pfam" id="PF01284"/>
    </source>
</evidence>
<reference evidence="7 8" key="1">
    <citation type="submission" date="2014-02" db="EMBL/GenBank/DDBJ databases">
        <title>The genome sequence of Colletotrichum fioriniae PJ7.</title>
        <authorList>
            <person name="Baroncelli R."/>
            <person name="Thon M.R."/>
        </authorList>
    </citation>
    <scope>NUCLEOTIDE SEQUENCE [LARGE SCALE GENOMIC DNA]</scope>
    <source>
        <strain evidence="7 8">PJ7</strain>
    </source>
</reference>
<gene>
    <name evidence="7" type="ORF">CFIO01_05557</name>
</gene>
<feature type="transmembrane region" description="Helical" evidence="5">
    <location>
        <begin position="134"/>
        <end position="154"/>
    </location>
</feature>
<keyword evidence="8" id="KW-1185">Reference proteome</keyword>
<keyword evidence="3 5" id="KW-1133">Transmembrane helix</keyword>
<comment type="subcellular location">
    <subcellularLocation>
        <location evidence="1">Membrane</location>
        <topology evidence="1">Multi-pass membrane protein</topology>
    </subcellularLocation>
</comment>
<keyword evidence="4 5" id="KW-0472">Membrane</keyword>
<keyword evidence="2 5" id="KW-0812">Transmembrane</keyword>
<feature type="domain" description="MARVEL" evidence="6">
    <location>
        <begin position="7"/>
        <end position="146"/>
    </location>
</feature>
<accession>A0A010QFD7</accession>
<name>A0A010QFD7_9PEZI</name>
<dbReference type="InterPro" id="IPR052649">
    <property type="entry name" value="NCE102-like"/>
</dbReference>
<evidence type="ECO:0000256" key="4">
    <source>
        <dbReference type="ARBA" id="ARBA00023136"/>
    </source>
</evidence>
<dbReference type="Proteomes" id="UP000020467">
    <property type="component" value="Unassembled WGS sequence"/>
</dbReference>
<dbReference type="PANTHER" id="PTHR28165">
    <property type="entry name" value="NON-CLASSICAL EXPORT PROTEIN 2-RELATED"/>
    <property type="match status" value="1"/>
</dbReference>
<feature type="transmembrane region" description="Helical" evidence="5">
    <location>
        <begin position="65"/>
        <end position="88"/>
    </location>
</feature>
<dbReference type="AlphaFoldDB" id="A0A010QFD7"/>
<dbReference type="GO" id="GO:0070941">
    <property type="term" value="P:eisosome assembly"/>
    <property type="evidence" value="ECO:0007669"/>
    <property type="project" value="TreeGrafter"/>
</dbReference>
<dbReference type="InterPro" id="IPR008253">
    <property type="entry name" value="Marvel"/>
</dbReference>
<evidence type="ECO:0000256" key="2">
    <source>
        <dbReference type="ARBA" id="ARBA00022692"/>
    </source>
</evidence>
<dbReference type="EMBL" id="JARH01000625">
    <property type="protein sequence ID" value="EXF78617.1"/>
    <property type="molecule type" value="Genomic_DNA"/>
</dbReference>
<sequence>MMESMLQVLVRGVQILWVLLVTALIGNVIALNINSAGSAMAAINFSMFVAVLSWLAALYGLAAAFVSAIAIPIVMLALDGAAILFTFIDAIVLSAKLRAVNCGSLNRSDLPSDYIVWGSGDDEKRCREIQASTVFMWFLFASFCAGGFFTFMNFRRGGGSVRSSRPSMAQVGV</sequence>
<dbReference type="KEGG" id="cfj:CFIO01_05557"/>
<comment type="caution">
    <text evidence="7">The sequence shown here is derived from an EMBL/GenBank/DDBJ whole genome shotgun (WGS) entry which is preliminary data.</text>
</comment>
<dbReference type="GO" id="GO:0005886">
    <property type="term" value="C:plasma membrane"/>
    <property type="evidence" value="ECO:0007669"/>
    <property type="project" value="TreeGrafter"/>
</dbReference>
<feature type="transmembrane region" description="Helical" evidence="5">
    <location>
        <begin position="12"/>
        <end position="33"/>
    </location>
</feature>
<protein>
    <recommendedName>
        <fullName evidence="6">MARVEL domain-containing protein</fullName>
    </recommendedName>
</protein>
<dbReference type="PANTHER" id="PTHR28165:SF1">
    <property type="entry name" value="NON-CLASSICAL EXPORT PROTEIN 2-RELATED"/>
    <property type="match status" value="1"/>
</dbReference>
<dbReference type="eggNOG" id="ENOG502RZW2">
    <property type="taxonomic scope" value="Eukaryota"/>
</dbReference>
<evidence type="ECO:0000256" key="3">
    <source>
        <dbReference type="ARBA" id="ARBA00022989"/>
    </source>
</evidence>
<proteinExistence type="predicted"/>
<evidence type="ECO:0000256" key="5">
    <source>
        <dbReference type="SAM" id="Phobius"/>
    </source>
</evidence>
<dbReference type="OrthoDB" id="5423111at2759"/>